<evidence type="ECO:0000256" key="1">
    <source>
        <dbReference type="ARBA" id="ARBA00005194"/>
    </source>
</evidence>
<feature type="binding site" evidence="9">
    <location>
        <position position="187"/>
    </location>
    <ligand>
        <name>NADP(+)</name>
        <dbReference type="ChEBI" id="CHEBI:58349"/>
    </ligand>
</feature>
<keyword evidence="4 9" id="KW-0521">NADP</keyword>
<feature type="binding site" evidence="9">
    <location>
        <begin position="154"/>
        <end position="158"/>
    </location>
    <ligand>
        <name>NADP(+)</name>
        <dbReference type="ChEBI" id="CHEBI:58349"/>
    </ligand>
</feature>
<feature type="active site" description="Proton acceptor" evidence="8">
    <location>
        <position position="154"/>
    </location>
</feature>
<evidence type="ECO:0000256" key="10">
    <source>
        <dbReference type="RuleBase" id="RU366074"/>
    </source>
</evidence>
<comment type="function">
    <text evidence="10">Catalyzes the NADPH-dependent reduction of beta-ketoacyl-ACP substrates to beta-hydroxyacyl-ACP products, the first reductive step in the elongation cycle of fatty acid biosynthesis.</text>
</comment>
<dbReference type="SMART" id="SM00822">
    <property type="entry name" value="PKS_KR"/>
    <property type="match status" value="1"/>
</dbReference>
<dbReference type="PANTHER" id="PTHR42879:SF2">
    <property type="entry name" value="3-OXOACYL-[ACYL-CARRIER-PROTEIN] REDUCTASE FABG"/>
    <property type="match status" value="1"/>
</dbReference>
<dbReference type="PRINTS" id="PR00081">
    <property type="entry name" value="GDHRDH"/>
</dbReference>
<dbReference type="PRINTS" id="PR00080">
    <property type="entry name" value="SDRFAMILY"/>
</dbReference>
<evidence type="ECO:0000313" key="13">
    <source>
        <dbReference type="Proteomes" id="UP000824165"/>
    </source>
</evidence>
<comment type="pathway">
    <text evidence="1 10">Lipid metabolism; fatty acid biosynthesis.</text>
</comment>
<evidence type="ECO:0000313" key="12">
    <source>
        <dbReference type="EMBL" id="HIT85486.1"/>
    </source>
</evidence>
<reference evidence="12" key="2">
    <citation type="journal article" date="2021" name="PeerJ">
        <title>Extensive microbial diversity within the chicken gut microbiome revealed by metagenomics and culture.</title>
        <authorList>
            <person name="Gilroy R."/>
            <person name="Ravi A."/>
            <person name="Getino M."/>
            <person name="Pursley I."/>
            <person name="Horton D.L."/>
            <person name="Alikhan N.F."/>
            <person name="Baker D."/>
            <person name="Gharbi K."/>
            <person name="Hall N."/>
            <person name="Watson M."/>
            <person name="Adriaenssens E.M."/>
            <person name="Foster-Nyarko E."/>
            <person name="Jarju S."/>
            <person name="Secka A."/>
            <person name="Antonio M."/>
            <person name="Oren A."/>
            <person name="Chaudhuri R.R."/>
            <person name="La Ragione R."/>
            <person name="Hildebrand F."/>
            <person name="Pallen M.J."/>
        </authorList>
    </citation>
    <scope>NUCLEOTIDE SEQUENCE</scope>
    <source>
        <strain evidence="12">CHK181-108</strain>
    </source>
</reference>
<dbReference type="Gene3D" id="3.40.50.720">
    <property type="entry name" value="NAD(P)-binding Rossmann-like Domain"/>
    <property type="match status" value="1"/>
</dbReference>
<keyword evidence="10" id="KW-0276">Fatty acid metabolism</keyword>
<gene>
    <name evidence="12" type="primary">fabG</name>
    <name evidence="12" type="ORF">IAA60_06225</name>
</gene>
<feature type="domain" description="Ketoreductase" evidence="11">
    <location>
        <begin position="5"/>
        <end position="187"/>
    </location>
</feature>
<dbReference type="FunFam" id="3.40.50.720:FF:000115">
    <property type="entry name" value="3-oxoacyl-[acyl-carrier-protein] reductase FabG"/>
    <property type="match status" value="1"/>
</dbReference>
<dbReference type="Proteomes" id="UP000824165">
    <property type="component" value="Unassembled WGS sequence"/>
</dbReference>
<keyword evidence="10" id="KW-0444">Lipid biosynthesis</keyword>
<dbReference type="Pfam" id="PF13561">
    <property type="entry name" value="adh_short_C2"/>
    <property type="match status" value="1"/>
</dbReference>
<evidence type="ECO:0000256" key="3">
    <source>
        <dbReference type="ARBA" id="ARBA00012948"/>
    </source>
</evidence>
<dbReference type="InterPro" id="IPR011284">
    <property type="entry name" value="3oxo_ACP_reduc"/>
</dbReference>
<evidence type="ECO:0000256" key="7">
    <source>
        <dbReference type="ARBA" id="ARBA00048508"/>
    </source>
</evidence>
<keyword evidence="5 10" id="KW-0560">Oxidoreductase</keyword>
<protein>
    <recommendedName>
        <fullName evidence="3 10">3-oxoacyl-[acyl-carrier-protein] reductase</fullName>
        <ecNumber evidence="3 10">1.1.1.100</ecNumber>
    </recommendedName>
</protein>
<dbReference type="InterPro" id="IPR002347">
    <property type="entry name" value="SDR_fam"/>
</dbReference>
<dbReference type="GO" id="GO:0004316">
    <property type="term" value="F:3-oxoacyl-[acyl-carrier-protein] reductase (NADPH) activity"/>
    <property type="evidence" value="ECO:0007669"/>
    <property type="project" value="UniProtKB-UniRule"/>
</dbReference>
<dbReference type="AlphaFoldDB" id="A0A9D1KQX3"/>
<dbReference type="PROSITE" id="PS00061">
    <property type="entry name" value="ADH_SHORT"/>
    <property type="match status" value="1"/>
</dbReference>
<keyword evidence="10" id="KW-0275">Fatty acid biosynthesis</keyword>
<dbReference type="EMBL" id="DVLU01000063">
    <property type="protein sequence ID" value="HIT85486.1"/>
    <property type="molecule type" value="Genomic_DNA"/>
</dbReference>
<dbReference type="SUPFAM" id="SSF51735">
    <property type="entry name" value="NAD(P)-binding Rossmann-fold domains"/>
    <property type="match status" value="1"/>
</dbReference>
<dbReference type="NCBIfam" id="NF009466">
    <property type="entry name" value="PRK12826.1-2"/>
    <property type="match status" value="1"/>
</dbReference>
<dbReference type="GO" id="GO:0008202">
    <property type="term" value="P:steroid metabolic process"/>
    <property type="evidence" value="ECO:0007669"/>
    <property type="project" value="UniProtKB-KW"/>
</dbReference>
<proteinExistence type="inferred from homology"/>
<keyword evidence="6" id="KW-0753">Steroid metabolism</keyword>
<evidence type="ECO:0000256" key="8">
    <source>
        <dbReference type="PIRSR" id="PIRSR611284-1"/>
    </source>
</evidence>
<dbReference type="PANTHER" id="PTHR42879">
    <property type="entry name" value="3-OXOACYL-(ACYL-CARRIER-PROTEIN) REDUCTASE"/>
    <property type="match status" value="1"/>
</dbReference>
<dbReference type="NCBIfam" id="TIGR01830">
    <property type="entry name" value="3oxo_ACP_reduc"/>
    <property type="match status" value="1"/>
</dbReference>
<sequence>MLKGKTAVITGSGRGIGKAIAMKLASLGANIVINDIPSSDYADQTCGEIKALGVDCIVVKGDVRNSGDVAALIKAATDKFGRIDIFVNNAGVTRDGLMLRMSEEDWDLVLDINLKGAFNCIKAVARPMMKQRGGSIINIASVVGEMGNAGQANYSASKAGLIGLTKTTAKEFASRGIRCNAVAPGFISSDMTDKLSDDVKKEYFNAIPLGEFGTTEDVANVVAFLASDMSGYVTGQVINVDGGLLM</sequence>
<evidence type="ECO:0000256" key="4">
    <source>
        <dbReference type="ARBA" id="ARBA00022857"/>
    </source>
</evidence>
<dbReference type="InterPro" id="IPR050259">
    <property type="entry name" value="SDR"/>
</dbReference>
<feature type="binding site" evidence="9">
    <location>
        <begin position="11"/>
        <end position="14"/>
    </location>
    <ligand>
        <name>NADP(+)</name>
        <dbReference type="ChEBI" id="CHEBI:58349"/>
    </ligand>
</feature>
<dbReference type="NCBIfam" id="NF004198">
    <property type="entry name" value="PRK05653.1-3"/>
    <property type="match status" value="1"/>
</dbReference>
<dbReference type="InterPro" id="IPR036291">
    <property type="entry name" value="NAD(P)-bd_dom_sf"/>
</dbReference>
<accession>A0A9D1KQX3</accession>
<evidence type="ECO:0000256" key="6">
    <source>
        <dbReference type="ARBA" id="ARBA00023221"/>
    </source>
</evidence>
<comment type="subunit">
    <text evidence="10">Homotetramer.</text>
</comment>
<comment type="caution">
    <text evidence="12">The sequence shown here is derived from an EMBL/GenBank/DDBJ whole genome shotgun (WGS) entry which is preliminary data.</text>
</comment>
<reference evidence="12" key="1">
    <citation type="submission" date="2020-10" db="EMBL/GenBank/DDBJ databases">
        <authorList>
            <person name="Gilroy R."/>
        </authorList>
    </citation>
    <scope>NUCLEOTIDE SEQUENCE</scope>
    <source>
        <strain evidence="12">CHK181-108</strain>
    </source>
</reference>
<evidence type="ECO:0000256" key="5">
    <source>
        <dbReference type="ARBA" id="ARBA00023002"/>
    </source>
</evidence>
<feature type="binding site" evidence="9">
    <location>
        <position position="89"/>
    </location>
    <ligand>
        <name>NADP(+)</name>
        <dbReference type="ChEBI" id="CHEBI:58349"/>
    </ligand>
</feature>
<evidence type="ECO:0000256" key="2">
    <source>
        <dbReference type="ARBA" id="ARBA00006484"/>
    </source>
</evidence>
<organism evidence="12 13">
    <name type="scientific">Candidatus Ornithomonoglobus intestinigallinarum</name>
    <dbReference type="NCBI Taxonomy" id="2840894"/>
    <lineage>
        <taxon>Bacteria</taxon>
        <taxon>Bacillati</taxon>
        <taxon>Bacillota</taxon>
        <taxon>Clostridia</taxon>
        <taxon>Candidatus Ornithomonoglobus</taxon>
    </lineage>
</organism>
<evidence type="ECO:0000256" key="9">
    <source>
        <dbReference type="PIRSR" id="PIRSR611284-2"/>
    </source>
</evidence>
<keyword evidence="10" id="KW-0443">Lipid metabolism</keyword>
<evidence type="ECO:0000259" key="11">
    <source>
        <dbReference type="SMART" id="SM00822"/>
    </source>
</evidence>
<name>A0A9D1KQX3_9FIRM</name>
<comment type="catalytic activity">
    <reaction evidence="7 10">
        <text>a (3R)-hydroxyacyl-[ACP] + NADP(+) = a 3-oxoacyl-[ACP] + NADPH + H(+)</text>
        <dbReference type="Rhea" id="RHEA:17397"/>
        <dbReference type="Rhea" id="RHEA-COMP:9916"/>
        <dbReference type="Rhea" id="RHEA-COMP:9945"/>
        <dbReference type="ChEBI" id="CHEBI:15378"/>
        <dbReference type="ChEBI" id="CHEBI:57783"/>
        <dbReference type="ChEBI" id="CHEBI:58349"/>
        <dbReference type="ChEBI" id="CHEBI:78776"/>
        <dbReference type="ChEBI" id="CHEBI:78827"/>
        <dbReference type="EC" id="1.1.1.100"/>
    </reaction>
</comment>
<dbReference type="EC" id="1.1.1.100" evidence="3 10"/>
<dbReference type="CDD" id="cd05333">
    <property type="entry name" value="BKR_SDR_c"/>
    <property type="match status" value="1"/>
</dbReference>
<dbReference type="InterPro" id="IPR020904">
    <property type="entry name" value="Sc_DH/Rdtase_CS"/>
</dbReference>
<dbReference type="GO" id="GO:0006633">
    <property type="term" value="P:fatty acid biosynthetic process"/>
    <property type="evidence" value="ECO:0007669"/>
    <property type="project" value="UniProtKB-KW"/>
</dbReference>
<dbReference type="InterPro" id="IPR057326">
    <property type="entry name" value="KR_dom"/>
</dbReference>
<dbReference type="GO" id="GO:0051287">
    <property type="term" value="F:NAD binding"/>
    <property type="evidence" value="ECO:0007669"/>
    <property type="project" value="UniProtKB-UniRule"/>
</dbReference>
<comment type="similarity">
    <text evidence="2 10">Belongs to the short-chain dehydrogenases/reductases (SDR) family.</text>
</comment>
<dbReference type="NCBIfam" id="NF005559">
    <property type="entry name" value="PRK07231.1"/>
    <property type="match status" value="1"/>
</dbReference>